<name>A0A4Y9ZUN0_9AGAM</name>
<protein>
    <submittedName>
        <fullName evidence="2">Uncharacterized protein</fullName>
    </submittedName>
</protein>
<sequence length="143" mass="15458">MDNYETDHSSGKESDQYPQLASMRVTVMRAMDDHDDLMDIDDMLGLLDIHDDSSSDEEDTEDANMSCTGRTGVFTNPYEGTGGTTYVSTQAYTTVPSHPHGSLLHHEHAPYSGRSTPSTDISLHDEGGDDGMPAQLAPCCTAA</sequence>
<dbReference type="EMBL" id="SFCI01000978">
    <property type="protein sequence ID" value="TFY77198.1"/>
    <property type="molecule type" value="Genomic_DNA"/>
</dbReference>
<evidence type="ECO:0000313" key="2">
    <source>
        <dbReference type="EMBL" id="TFY77198.1"/>
    </source>
</evidence>
<proteinExistence type="predicted"/>
<dbReference type="AlphaFoldDB" id="A0A4Y9ZUN0"/>
<evidence type="ECO:0000256" key="1">
    <source>
        <dbReference type="SAM" id="MobiDB-lite"/>
    </source>
</evidence>
<feature type="region of interest" description="Disordered" evidence="1">
    <location>
        <begin position="93"/>
        <end position="143"/>
    </location>
</feature>
<comment type="caution">
    <text evidence="2">The sequence shown here is derived from an EMBL/GenBank/DDBJ whole genome shotgun (WGS) entry which is preliminary data.</text>
</comment>
<feature type="region of interest" description="Disordered" evidence="1">
    <location>
        <begin position="49"/>
        <end position="80"/>
    </location>
</feature>
<evidence type="ECO:0000313" key="3">
    <source>
        <dbReference type="Proteomes" id="UP000298061"/>
    </source>
</evidence>
<keyword evidence="3" id="KW-1185">Reference proteome</keyword>
<gene>
    <name evidence="2" type="ORF">EWM64_g6814</name>
</gene>
<reference evidence="2 3" key="1">
    <citation type="submission" date="2019-02" db="EMBL/GenBank/DDBJ databases">
        <title>Genome sequencing of the rare red list fungi Hericium alpestre (H. flagellum).</title>
        <authorList>
            <person name="Buettner E."/>
            <person name="Kellner H."/>
        </authorList>
    </citation>
    <scope>NUCLEOTIDE SEQUENCE [LARGE SCALE GENOMIC DNA]</scope>
    <source>
        <strain evidence="2 3">DSM 108284</strain>
    </source>
</reference>
<accession>A0A4Y9ZUN0</accession>
<organism evidence="2 3">
    <name type="scientific">Hericium alpestre</name>
    <dbReference type="NCBI Taxonomy" id="135208"/>
    <lineage>
        <taxon>Eukaryota</taxon>
        <taxon>Fungi</taxon>
        <taxon>Dikarya</taxon>
        <taxon>Basidiomycota</taxon>
        <taxon>Agaricomycotina</taxon>
        <taxon>Agaricomycetes</taxon>
        <taxon>Russulales</taxon>
        <taxon>Hericiaceae</taxon>
        <taxon>Hericium</taxon>
    </lineage>
</organism>
<dbReference type="Proteomes" id="UP000298061">
    <property type="component" value="Unassembled WGS sequence"/>
</dbReference>